<reference evidence="1 2" key="1">
    <citation type="submission" date="2022-07" db="EMBL/GenBank/DDBJ databases">
        <title>Methylomonas rivi sp. nov., Methylomonas rosea sp. nov., Methylomonas aureus sp. nov. and Methylomonas subterranea sp. nov., four novel methanotrophs isolated from a freshwater creek and the deep terrestrial subsurface.</title>
        <authorList>
            <person name="Abin C."/>
            <person name="Sankaranarayanan K."/>
            <person name="Garner C."/>
            <person name="Sindelar R."/>
            <person name="Kotary K."/>
            <person name="Garner R."/>
            <person name="Barclay S."/>
            <person name="Lawson P."/>
            <person name="Krumholz L."/>
        </authorList>
    </citation>
    <scope>NUCLEOTIDE SEQUENCE [LARGE SCALE GENOMIC DNA]</scope>
    <source>
        <strain evidence="1 2">WSC-7</strain>
    </source>
</reference>
<dbReference type="RefSeq" id="WP_256607040.1">
    <property type="nucleotide sequence ID" value="NZ_JANIBL010000030.1"/>
</dbReference>
<organism evidence="1 2">
    <name type="scientific">Methylomonas rosea</name>
    <dbReference type="NCBI Taxonomy" id="2952227"/>
    <lineage>
        <taxon>Bacteria</taxon>
        <taxon>Pseudomonadati</taxon>
        <taxon>Pseudomonadota</taxon>
        <taxon>Gammaproteobacteria</taxon>
        <taxon>Methylococcales</taxon>
        <taxon>Methylococcaceae</taxon>
        <taxon>Methylomonas</taxon>
    </lineage>
</organism>
<accession>A0ABT1TT84</accession>
<keyword evidence="2" id="KW-1185">Reference proteome</keyword>
<gene>
    <name evidence="1" type="ORF">NP589_11105</name>
</gene>
<proteinExistence type="predicted"/>
<name>A0ABT1TT84_9GAMM</name>
<evidence type="ECO:0000313" key="2">
    <source>
        <dbReference type="Proteomes" id="UP001524570"/>
    </source>
</evidence>
<dbReference type="Proteomes" id="UP001524570">
    <property type="component" value="Unassembled WGS sequence"/>
</dbReference>
<comment type="caution">
    <text evidence="1">The sequence shown here is derived from an EMBL/GenBank/DDBJ whole genome shotgun (WGS) entry which is preliminary data.</text>
</comment>
<dbReference type="EMBL" id="JANIBL010000030">
    <property type="protein sequence ID" value="MCQ8117974.1"/>
    <property type="molecule type" value="Genomic_DNA"/>
</dbReference>
<evidence type="ECO:0000313" key="1">
    <source>
        <dbReference type="EMBL" id="MCQ8117974.1"/>
    </source>
</evidence>
<protein>
    <submittedName>
        <fullName evidence="1">HEPN domain-containing protein</fullName>
    </submittedName>
</protein>
<sequence>MNKKNFIIPSCLEDIENYPNDLHKSRLAYSRETCNLFLDFCKEFMAWEDISGVASLDTVFSAFVESVDEHFFTRNKSDFDFFVSSWIEKINSKLHKYSFYFPVEGLMLKDISQEAFGDVSIVLFDKILADRFFDDNKSDNHRWTEHLHSTLNKTSVGKTVLVVSIFGCRYLSELVAREKANAVISYFRFIFCVFHHDRVKEGLVKISIENEWPKKNSDFFYVESNSISLPNHRGAAPLLPFDIYRKNLSDLKKNGYLNELSVFIFYPSNNYEKAVKSAIYWIGEAQNDFKTDSAFVKYWISIESLLTTGFHSQQGITKNLIDGVSILIWYCGHEFSDRPNIRCLSKRINVLYDLRSKIVHEGDGVKINHGDLSDICKYSSWLIICFLWLRSNFNYTECEQVRKLVKKLKAADFSEDFEIRTKSLLLAAQGNTTI</sequence>